<protein>
    <submittedName>
        <fullName evidence="1">Uncharacterized protein</fullName>
    </submittedName>
</protein>
<dbReference type="GeneID" id="20185322"/>
<dbReference type="VEuPathDB" id="FungiDB:PPTG_16225"/>
<dbReference type="Proteomes" id="UP000018817">
    <property type="component" value="Unassembled WGS sequence"/>
</dbReference>
<dbReference type="AlphaFoldDB" id="W2PNQ0"/>
<reference evidence="2" key="1">
    <citation type="submission" date="2011-12" db="EMBL/GenBank/DDBJ databases">
        <authorList>
            <consortium name="The Broad Institute Genome Sequencing Platform"/>
            <person name="Russ C."/>
            <person name="Tyler B."/>
            <person name="Panabieres F."/>
            <person name="Shan W."/>
            <person name="Tripathy S."/>
            <person name="Grunwald N."/>
            <person name="Machado M."/>
            <person name="Young S.K."/>
            <person name="Zeng Q."/>
            <person name="Gargeya S."/>
            <person name="Fitzgerald M."/>
            <person name="Haas B."/>
            <person name="Abouelleil A."/>
            <person name="Alvarado L."/>
            <person name="Arachchi H.M."/>
            <person name="Berlin A."/>
            <person name="Chapman S.B."/>
            <person name="Gearin G."/>
            <person name="Goldberg J."/>
            <person name="Griggs A."/>
            <person name="Gujja S."/>
            <person name="Hansen M."/>
            <person name="Heiman D."/>
            <person name="Howarth C."/>
            <person name="Larimer J."/>
            <person name="Lui A."/>
            <person name="MacDonald P.J.P."/>
            <person name="McCowen C."/>
            <person name="Montmayeur A."/>
            <person name="Murphy C."/>
            <person name="Neiman D."/>
            <person name="Pearson M."/>
            <person name="Priest M."/>
            <person name="Roberts A."/>
            <person name="Saif S."/>
            <person name="Shea T."/>
            <person name="Sisk P."/>
            <person name="Stolte C."/>
            <person name="Sykes S."/>
            <person name="Wortman J."/>
            <person name="Nusbaum C."/>
            <person name="Birren B."/>
        </authorList>
    </citation>
    <scope>NUCLEOTIDE SEQUENCE [LARGE SCALE GENOMIC DNA]</scope>
    <source>
        <strain evidence="2">INRA-310</strain>
    </source>
</reference>
<dbReference type="RefSeq" id="XP_008912100.1">
    <property type="nucleotide sequence ID" value="XM_008913852.1"/>
</dbReference>
<proteinExistence type="predicted"/>
<evidence type="ECO:0000313" key="2">
    <source>
        <dbReference type="Proteomes" id="UP000018817"/>
    </source>
</evidence>
<name>W2PNQ0_PHYN3</name>
<sequence>MPCSCPTRSTRVRVSTRIWSTRLDASLLATAKLQARAGYSVQFWISHRTLYGLAP</sequence>
<reference evidence="1 2" key="2">
    <citation type="submission" date="2013-11" db="EMBL/GenBank/DDBJ databases">
        <title>The Genome Sequence of Phytophthora parasitica INRA-310.</title>
        <authorList>
            <consortium name="The Broad Institute Genomics Platform"/>
            <person name="Russ C."/>
            <person name="Tyler B."/>
            <person name="Panabieres F."/>
            <person name="Shan W."/>
            <person name="Tripathy S."/>
            <person name="Grunwald N."/>
            <person name="Machado M."/>
            <person name="Johnson C.S."/>
            <person name="Arredondo F."/>
            <person name="Hong C."/>
            <person name="Coffey M."/>
            <person name="Young S.K."/>
            <person name="Zeng Q."/>
            <person name="Gargeya S."/>
            <person name="Fitzgerald M."/>
            <person name="Abouelleil A."/>
            <person name="Alvarado L."/>
            <person name="Chapman S.B."/>
            <person name="Gainer-Dewar J."/>
            <person name="Goldberg J."/>
            <person name="Griggs A."/>
            <person name="Gujja S."/>
            <person name="Hansen M."/>
            <person name="Howarth C."/>
            <person name="Imamovic A."/>
            <person name="Ireland A."/>
            <person name="Larimer J."/>
            <person name="McCowan C."/>
            <person name="Murphy C."/>
            <person name="Pearson M."/>
            <person name="Poon T.W."/>
            <person name="Priest M."/>
            <person name="Roberts A."/>
            <person name="Saif S."/>
            <person name="Shea T."/>
            <person name="Sykes S."/>
            <person name="Wortman J."/>
            <person name="Nusbaum C."/>
            <person name="Birren B."/>
        </authorList>
    </citation>
    <scope>NUCLEOTIDE SEQUENCE [LARGE SCALE GENOMIC DNA]</scope>
    <source>
        <strain evidence="1 2">INRA-310</strain>
    </source>
</reference>
<accession>W2PNQ0</accession>
<dbReference type="EMBL" id="KI669616">
    <property type="protein sequence ID" value="ETN02618.1"/>
    <property type="molecule type" value="Genomic_DNA"/>
</dbReference>
<organism evidence="1 2">
    <name type="scientific">Phytophthora nicotianae (strain INRA-310)</name>
    <name type="common">Phytophthora parasitica</name>
    <dbReference type="NCBI Taxonomy" id="761204"/>
    <lineage>
        <taxon>Eukaryota</taxon>
        <taxon>Sar</taxon>
        <taxon>Stramenopiles</taxon>
        <taxon>Oomycota</taxon>
        <taxon>Peronosporomycetes</taxon>
        <taxon>Peronosporales</taxon>
        <taxon>Peronosporaceae</taxon>
        <taxon>Phytophthora</taxon>
    </lineage>
</organism>
<evidence type="ECO:0000313" key="1">
    <source>
        <dbReference type="EMBL" id="ETN02618.1"/>
    </source>
</evidence>
<gene>
    <name evidence="1" type="ORF">PPTG_16225</name>
</gene>